<evidence type="ECO:0000256" key="1">
    <source>
        <dbReference type="SAM" id="MobiDB-lite"/>
    </source>
</evidence>
<feature type="compositionally biased region" description="Polar residues" evidence="1">
    <location>
        <begin position="152"/>
        <end position="179"/>
    </location>
</feature>
<feature type="compositionally biased region" description="Low complexity" evidence="1">
    <location>
        <begin position="186"/>
        <end position="200"/>
    </location>
</feature>
<keyword evidence="2" id="KW-0732">Signal</keyword>
<sequence>LWWKINERLGVHKDLAEALVIPSRKKMGSKIVFLFFLGALVSPARGDAVPDETFLITSVNKQNLLKALLQQEASEPNFSPRGNGNKDEDGYHYDRPQDPLCLLSDGPHCQQTKPDNGYLPPCSPGTSTNEASSATADNETTASAADDHEAKTSANYEASSTANNHAPETTANYKATSTTNDHEAETAANYETATSANYYTPASSSNYY</sequence>
<proteinExistence type="predicted"/>
<dbReference type="AlphaFoldDB" id="A0A182JE46"/>
<dbReference type="VEuPathDB" id="VectorBase:AATE016379"/>
<protein>
    <submittedName>
        <fullName evidence="3">Uncharacterized protein</fullName>
    </submittedName>
</protein>
<feature type="compositionally biased region" description="Basic and acidic residues" evidence="1">
    <location>
        <begin position="84"/>
        <end position="97"/>
    </location>
</feature>
<feature type="chain" id="PRO_5043500962" evidence="2">
    <location>
        <begin position="47"/>
        <end position="208"/>
    </location>
</feature>
<reference evidence="3" key="1">
    <citation type="submission" date="2022-08" db="UniProtKB">
        <authorList>
            <consortium name="EnsemblMetazoa"/>
        </authorList>
    </citation>
    <scope>IDENTIFICATION</scope>
    <source>
        <strain evidence="3">EBRO</strain>
    </source>
</reference>
<name>A0A182JE46_ANOAO</name>
<feature type="region of interest" description="Disordered" evidence="1">
    <location>
        <begin position="73"/>
        <end position="208"/>
    </location>
</feature>
<feature type="compositionally biased region" description="Polar residues" evidence="1">
    <location>
        <begin position="73"/>
        <end position="82"/>
    </location>
</feature>
<evidence type="ECO:0000256" key="2">
    <source>
        <dbReference type="SAM" id="SignalP"/>
    </source>
</evidence>
<organism evidence="3">
    <name type="scientific">Anopheles atroparvus</name>
    <name type="common">European mosquito</name>
    <dbReference type="NCBI Taxonomy" id="41427"/>
    <lineage>
        <taxon>Eukaryota</taxon>
        <taxon>Metazoa</taxon>
        <taxon>Ecdysozoa</taxon>
        <taxon>Arthropoda</taxon>
        <taxon>Hexapoda</taxon>
        <taxon>Insecta</taxon>
        <taxon>Pterygota</taxon>
        <taxon>Neoptera</taxon>
        <taxon>Endopterygota</taxon>
        <taxon>Diptera</taxon>
        <taxon>Nematocera</taxon>
        <taxon>Culicoidea</taxon>
        <taxon>Culicidae</taxon>
        <taxon>Anophelinae</taxon>
        <taxon>Anopheles</taxon>
    </lineage>
</organism>
<dbReference type="EnsemblMetazoa" id="AATE016379-RA">
    <property type="protein sequence ID" value="AATE016379-PA.1"/>
    <property type="gene ID" value="AATE016379"/>
</dbReference>
<feature type="compositionally biased region" description="Polar residues" evidence="1">
    <location>
        <begin position="124"/>
        <end position="143"/>
    </location>
</feature>
<evidence type="ECO:0000313" key="3">
    <source>
        <dbReference type="EnsemblMetazoa" id="AATE016379-PA.1"/>
    </source>
</evidence>
<dbReference type="STRING" id="41427.A0A182JE46"/>
<feature type="signal peptide" evidence="2">
    <location>
        <begin position="1"/>
        <end position="46"/>
    </location>
</feature>
<accession>A0A182JE46</accession>